<comment type="caution">
    <text evidence="3">The sequence shown here is derived from an EMBL/GenBank/DDBJ whole genome shotgun (WGS) entry which is preliminary data.</text>
</comment>
<accession>A0A9P8L801</accession>
<evidence type="ECO:0000259" key="2">
    <source>
        <dbReference type="Pfam" id="PF20263"/>
    </source>
</evidence>
<gene>
    <name evidence="3" type="ORF">GP486_006107</name>
</gene>
<dbReference type="InterPro" id="IPR046896">
    <property type="entry name" value="Cup1-like_N"/>
</dbReference>
<dbReference type="Pfam" id="PF20263">
    <property type="entry name" value="LYRM2-like"/>
    <property type="match status" value="1"/>
</dbReference>
<evidence type="ECO:0000313" key="3">
    <source>
        <dbReference type="EMBL" id="KAH0555950.1"/>
    </source>
</evidence>
<dbReference type="EMBL" id="JAGHQM010001289">
    <property type="protein sequence ID" value="KAH0555950.1"/>
    <property type="molecule type" value="Genomic_DNA"/>
</dbReference>
<dbReference type="AlphaFoldDB" id="A0A9P8L801"/>
<evidence type="ECO:0000256" key="1">
    <source>
        <dbReference type="SAM" id="MobiDB-lite"/>
    </source>
</evidence>
<feature type="region of interest" description="Disordered" evidence="1">
    <location>
        <begin position="42"/>
        <end position="63"/>
    </location>
</feature>
<evidence type="ECO:0000313" key="4">
    <source>
        <dbReference type="Proteomes" id="UP000750711"/>
    </source>
</evidence>
<keyword evidence="4" id="KW-1185">Reference proteome</keyword>
<proteinExistence type="predicted"/>
<organism evidence="3 4">
    <name type="scientific">Trichoglossum hirsutum</name>
    <dbReference type="NCBI Taxonomy" id="265104"/>
    <lineage>
        <taxon>Eukaryota</taxon>
        <taxon>Fungi</taxon>
        <taxon>Dikarya</taxon>
        <taxon>Ascomycota</taxon>
        <taxon>Pezizomycotina</taxon>
        <taxon>Geoglossomycetes</taxon>
        <taxon>Geoglossales</taxon>
        <taxon>Geoglossaceae</taxon>
        <taxon>Trichoglossum</taxon>
    </lineage>
</organism>
<dbReference type="CDD" id="cd20273">
    <property type="entry name" value="Complex1_LYR_unchar"/>
    <property type="match status" value="1"/>
</dbReference>
<dbReference type="Proteomes" id="UP000750711">
    <property type="component" value="Unassembled WGS sequence"/>
</dbReference>
<name>A0A9P8L801_9PEZI</name>
<protein>
    <recommendedName>
        <fullName evidence="2">LYR motif-containing protein Cup1-like N-terminal domain-containing protein</fullName>
    </recommendedName>
</protein>
<sequence>MPPSNPIHLLRALLRQCRYLPDPLARTYVAQQIMSRYRIYHPPAGTHRTSTKEPNKFPPSPERQKKLLRDARKALSTITRANDGAVKPLTKVLLHTYGRIGKRRRLLLDAVRQPDIPANEDALASLMNRPETMAEKRGWPTMSPRLEALVKSQLKSARNDLTRPRLKVVEPDIPKETIWKRPLPAKRVRNLRVRFFRDQILDRVLPPLPEAEWARLGELASGKRRWEGPVTRGARPKEAEEQTLTKEYFDVRTRTETQSRRRVRDPHHITERYMRRMWAKVFEQCPVVRWDDQGGKWRVTWGNLRGCRPPRRIGHGELEQGMFDGVDRKGDVVGDA</sequence>
<feature type="domain" description="LYR motif-containing protein Cup1-like N-terminal" evidence="2">
    <location>
        <begin position="9"/>
        <end position="107"/>
    </location>
</feature>
<reference evidence="3" key="1">
    <citation type="submission" date="2021-03" db="EMBL/GenBank/DDBJ databases">
        <title>Comparative genomics and phylogenomic investigation of the class Geoglossomycetes provide insights into ecological specialization and systematics.</title>
        <authorList>
            <person name="Melie T."/>
            <person name="Pirro S."/>
            <person name="Miller A.N."/>
            <person name="Quandt A."/>
        </authorList>
    </citation>
    <scope>NUCLEOTIDE SEQUENCE</scope>
    <source>
        <strain evidence="3">CAQ_001_2017</strain>
    </source>
</reference>